<reference evidence="1" key="1">
    <citation type="submission" date="2021-10" db="EMBL/GenBank/DDBJ databases">
        <title>Psilocybe cubensis genome.</title>
        <authorList>
            <person name="Mckernan K.J."/>
            <person name="Crawford S."/>
            <person name="Trippe A."/>
            <person name="Kane L.T."/>
            <person name="Mclaughlin S."/>
        </authorList>
    </citation>
    <scope>NUCLEOTIDE SEQUENCE</scope>
    <source>
        <strain evidence="1">MGC-MH-2018</strain>
    </source>
</reference>
<comment type="caution">
    <text evidence="1">The sequence shown here is derived from an EMBL/GenBank/DDBJ whole genome shotgun (WGS) entry which is preliminary data.</text>
</comment>
<accession>A0ACB8GPU7</accession>
<evidence type="ECO:0000313" key="2">
    <source>
        <dbReference type="Proteomes" id="UP000664032"/>
    </source>
</evidence>
<dbReference type="Proteomes" id="UP000664032">
    <property type="component" value="Unassembled WGS sequence"/>
</dbReference>
<keyword evidence="2" id="KW-1185">Reference proteome</keyword>
<name>A0ACB8GPU7_PSICU</name>
<evidence type="ECO:0000313" key="1">
    <source>
        <dbReference type="EMBL" id="KAH9477609.1"/>
    </source>
</evidence>
<protein>
    <submittedName>
        <fullName evidence="1">L-tyrosine decarboxylase</fullName>
    </submittedName>
</protein>
<organism evidence="1 2">
    <name type="scientific">Psilocybe cubensis</name>
    <name type="common">Psychedelic mushroom</name>
    <name type="synonym">Stropharia cubensis</name>
    <dbReference type="NCBI Taxonomy" id="181762"/>
    <lineage>
        <taxon>Eukaryota</taxon>
        <taxon>Fungi</taxon>
        <taxon>Dikarya</taxon>
        <taxon>Basidiomycota</taxon>
        <taxon>Agaricomycotina</taxon>
        <taxon>Agaricomycetes</taxon>
        <taxon>Agaricomycetidae</taxon>
        <taxon>Agaricales</taxon>
        <taxon>Agaricineae</taxon>
        <taxon>Strophariaceae</taxon>
        <taxon>Psilocybe</taxon>
    </lineage>
</organism>
<gene>
    <name evidence="1" type="ORF">JR316_0009833</name>
</gene>
<dbReference type="EMBL" id="JAFIQS020000009">
    <property type="protein sequence ID" value="KAH9477609.1"/>
    <property type="molecule type" value="Genomic_DNA"/>
</dbReference>
<sequence length="1029" mass="115359">MFPSNTSISYNPSSSGLHETVSAWFLGPQAENAALLKELFNNIVDSHANARLSYHPEDGVFITQDIKQTPAFNRAVNDLRQEFHRLLDMLNDKSIPFYSPRYAGHMSFESSLPSILGWLAAMLFNPNNVAFEASPITTLLELDAGSQICDMLGYARSGTMQPWGHITCDGTVANIESMWEALKPGAPLHFVSSTLTVYSCSNPNDPVLLRDLDTWELLNLQPQEILSIPDRLRTQFGVSPTFLERALHPFSVQSIGKDSFEKKYGIEPPQYLISSTKHYSWPKAAALVGIGSDNVINIPVDSTARMCMIHLKYALERRLRQRQAVYAVVAIIGSTEEGAVDPLDEIVALKHEYQARGMSFLIHADAAWGGYFASMLREKPSQGAPDGMPPCPRRSASRDYVPTTSLKEHTIRQFEVLGEADSVTIDPHKSGYCPYPSGGLCYKDGRMRYLLTWTAPYLNQGKNGENIGIYGVEGSKPGAAAAAVYLHHAVVGLHKEGHGSLLGEVCFSCARISAYWAAMSDSSTPYIVVPLNKLRAEPNALHTEQEKKFIRWKILARSNRDIASDPDPELFAELRALGSDLNINAFACNFRIQDHQYPFNSFVNDDVEEANYLNKCIFDRLSVTNVQDNPRKVPMYITSTTFAAQDYGQCLDVFKQRLGLEIDSKQSLFVLRNVVMSPFQATANFAGEIAELFRQTLIEEMSHVVARNTISPQEHMFIMQGTDTLFLVYRPLFHKANSRKQLIIAAKMSGIHWARYLKAREDHPEEIFTMTIPSTTIEEIVSGQKTKGYIYWQGTVVSDCELEDVSVVKSRSLRSRWRDSEYPSEFCPFYMYGSEEQQHIEHMLLKAPNAQLAAEDIEISLDRPLLKKQLERGLLAYVMVHEQSMQPFAEDNPPFFFCAGAKLDVEIYEDPFTSEAHGPGLAPTFNDLDGPSFYSPVASGSIQLGSRIFIDMTGLNKQDFKADNRISRYTEVSTSEEGKAGWRSMVIDRMDQSEQARRQARVAEGWATKMKPRVSTPSTNMRSSPLAKN</sequence>
<proteinExistence type="predicted"/>